<dbReference type="InterPro" id="IPR035386">
    <property type="entry name" value="Arm-DNA-bind_5"/>
</dbReference>
<dbReference type="EMBL" id="FPIZ01000015">
    <property type="protein sequence ID" value="SFW77302.1"/>
    <property type="molecule type" value="Genomic_DNA"/>
</dbReference>
<dbReference type="Pfam" id="PF17293">
    <property type="entry name" value="Arm-DNA-bind_5"/>
    <property type="match status" value="1"/>
</dbReference>
<dbReference type="STRING" id="1004.SAMN05661012_04500"/>
<organism evidence="2 4">
    <name type="scientific">Chitinophaga sancti</name>
    <dbReference type="NCBI Taxonomy" id="1004"/>
    <lineage>
        <taxon>Bacteria</taxon>
        <taxon>Pseudomonadati</taxon>
        <taxon>Bacteroidota</taxon>
        <taxon>Chitinophagia</taxon>
        <taxon>Chitinophagales</taxon>
        <taxon>Chitinophagaceae</taxon>
        <taxon>Chitinophaga</taxon>
    </lineage>
</organism>
<accession>A0A1K1RZ28</accession>
<reference evidence="2 4" key="1">
    <citation type="submission" date="2016-11" db="EMBL/GenBank/DDBJ databases">
        <authorList>
            <person name="Jaros S."/>
            <person name="Januszkiewicz K."/>
            <person name="Wedrychowicz H."/>
        </authorList>
    </citation>
    <scope>NUCLEOTIDE SEQUENCE [LARGE SCALE GENOMIC DNA]</scope>
    <source>
        <strain evidence="2 4">DSM 784</strain>
    </source>
</reference>
<evidence type="ECO:0000313" key="3">
    <source>
        <dbReference type="EMBL" id="WQG90237.1"/>
    </source>
</evidence>
<evidence type="ECO:0000259" key="1">
    <source>
        <dbReference type="Pfam" id="PF17293"/>
    </source>
</evidence>
<dbReference type="Proteomes" id="UP000183788">
    <property type="component" value="Unassembled WGS sequence"/>
</dbReference>
<evidence type="ECO:0000313" key="4">
    <source>
        <dbReference type="Proteomes" id="UP000183788"/>
    </source>
</evidence>
<reference evidence="3 5" key="2">
    <citation type="submission" date="2023-11" db="EMBL/GenBank/DDBJ databases">
        <title>MicrobeMod: A computational toolkit for identifying prokaryotic methylation and restriction-modification with nanopore sequencing.</title>
        <authorList>
            <person name="Crits-Christoph A."/>
            <person name="Kang S.C."/>
            <person name="Lee H."/>
            <person name="Ostrov N."/>
        </authorList>
    </citation>
    <scope>NUCLEOTIDE SEQUENCE [LARGE SCALE GENOMIC DNA]</scope>
    <source>
        <strain evidence="3 5">ATCC 23090</strain>
    </source>
</reference>
<dbReference type="EMBL" id="CP140154">
    <property type="protein sequence ID" value="WQG90237.1"/>
    <property type="molecule type" value="Genomic_DNA"/>
</dbReference>
<keyword evidence="3" id="KW-0238">DNA-binding</keyword>
<dbReference type="GO" id="GO:0003677">
    <property type="term" value="F:DNA binding"/>
    <property type="evidence" value="ECO:0007669"/>
    <property type="project" value="UniProtKB-KW"/>
</dbReference>
<dbReference type="RefSeq" id="WP_177318669.1">
    <property type="nucleotide sequence ID" value="NZ_CP139972.1"/>
</dbReference>
<name>A0A1K1RZ28_9BACT</name>
<evidence type="ECO:0000313" key="2">
    <source>
        <dbReference type="EMBL" id="SFW77302.1"/>
    </source>
</evidence>
<evidence type="ECO:0000313" key="5">
    <source>
        <dbReference type="Proteomes" id="UP001326715"/>
    </source>
</evidence>
<feature type="domain" description="Arm DNA-binding" evidence="1">
    <location>
        <begin position="17"/>
        <end position="95"/>
    </location>
</feature>
<keyword evidence="5" id="KW-1185">Reference proteome</keyword>
<proteinExistence type="predicted"/>
<gene>
    <name evidence="2" type="ORF">SAMN05661012_04500</name>
    <name evidence="3" type="ORF">SR876_01920</name>
</gene>
<dbReference type="Proteomes" id="UP001326715">
    <property type="component" value="Chromosome"/>
</dbReference>
<dbReference type="AlphaFoldDB" id="A0A1K1RZ28"/>
<protein>
    <submittedName>
        <fullName evidence="3">Arm DNA-binding domain-containing protein</fullName>
    </submittedName>
</protein>
<sequence>MERKDTFGVHFVLRRMPTGRCYVYARIVVNKTKCELGMKQQINPSDWNEAKGCAKSKSDELRRFNSYLEEVRAKLVRHYQQLRLGDERISADMVKQAFLNYDKPVEQHSLMWLIGHHNEIMKTVLAPGTMKNYRTTESY</sequence>